<dbReference type="PANTHER" id="PTHR40265:SF1">
    <property type="entry name" value="GLYOXALASE-LIKE DOMAIN-CONTAINING PROTEIN"/>
    <property type="match status" value="1"/>
</dbReference>
<evidence type="ECO:0000259" key="1">
    <source>
        <dbReference type="Pfam" id="PF13468"/>
    </source>
</evidence>
<dbReference type="Gene3D" id="3.10.180.10">
    <property type="entry name" value="2,3-Dihydroxybiphenyl 1,2-Dioxygenase, domain 1"/>
    <property type="match status" value="1"/>
</dbReference>
<dbReference type="PANTHER" id="PTHR40265">
    <property type="entry name" value="BLL2707 PROTEIN"/>
    <property type="match status" value="1"/>
</dbReference>
<dbReference type="GeneID" id="58091456"/>
<proteinExistence type="predicted"/>
<dbReference type="RefSeq" id="WP_002492287.1">
    <property type="nucleotide sequence ID" value="NZ_AP021848.1"/>
</dbReference>
<reference evidence="2 3" key="1">
    <citation type="journal article" date="2019" name="Sci. Transl. Med.">
        <title>Quorum sensing between bacterial species on the skin protects against epidermal injury in atopic dermatitis.</title>
        <authorList>
            <person name="Williams M.R."/>
        </authorList>
    </citation>
    <scope>NUCLEOTIDE SEQUENCE [LARGE SCALE GENOMIC DNA]</scope>
    <source>
        <strain evidence="2 3">E7</strain>
    </source>
</reference>
<dbReference type="Proteomes" id="UP000293637">
    <property type="component" value="Unassembled WGS sequence"/>
</dbReference>
<dbReference type="AlphaFoldDB" id="A0A4Q9WFW2"/>
<dbReference type="InterPro" id="IPR025870">
    <property type="entry name" value="Glyoxalase-like_dom"/>
</dbReference>
<gene>
    <name evidence="2" type="ORF">EQ812_00440</name>
</gene>
<organism evidence="2 3">
    <name type="scientific">Staphylococcus lugdunensis</name>
    <dbReference type="NCBI Taxonomy" id="28035"/>
    <lineage>
        <taxon>Bacteria</taxon>
        <taxon>Bacillati</taxon>
        <taxon>Bacillota</taxon>
        <taxon>Bacilli</taxon>
        <taxon>Bacillales</taxon>
        <taxon>Staphylococcaceae</taxon>
        <taxon>Staphylococcus</taxon>
    </lineage>
</organism>
<comment type="caution">
    <text evidence="2">The sequence shown here is derived from an EMBL/GenBank/DDBJ whole genome shotgun (WGS) entry which is preliminary data.</text>
</comment>
<name>A0A4Q9WFW2_STALU</name>
<evidence type="ECO:0000313" key="2">
    <source>
        <dbReference type="EMBL" id="TBW73302.1"/>
    </source>
</evidence>
<dbReference type="EMBL" id="SCHB01000001">
    <property type="protein sequence ID" value="TBW73302.1"/>
    <property type="molecule type" value="Genomic_DNA"/>
</dbReference>
<sequence length="258" mass="30352">MATLNFDHLIHYVDHLNQFHYPGQLLKLEPGGKHHRYGTFNRLTYLNDNYIELLDVEQPDKLAKEVKSEEGRVSFAAKIIQDYFAEGFKGICLRTTSIEETAQRLCDKNVDTIGPIRMHRENKKGEQIDWQLLYIADPDYLVKPPFFIQWNETETERKERFARHQQSQFVIEKLVIASEKRAVTVKKWQLWYDMDIIADNDKYTDLVLKDDDIIFRIQDGKKSEYASIVIQDHEATSPYNMTIRGATYRFINGMLPKS</sequence>
<dbReference type="Pfam" id="PF13468">
    <property type="entry name" value="Glyoxalase_3"/>
    <property type="match status" value="1"/>
</dbReference>
<dbReference type="SUPFAM" id="SSF54593">
    <property type="entry name" value="Glyoxalase/Bleomycin resistance protein/Dihydroxybiphenyl dioxygenase"/>
    <property type="match status" value="1"/>
</dbReference>
<protein>
    <submittedName>
        <fullName evidence="2">VOC family protein</fullName>
    </submittedName>
</protein>
<feature type="domain" description="Glyoxalase-like" evidence="1">
    <location>
        <begin position="6"/>
        <end position="191"/>
    </location>
</feature>
<dbReference type="InterPro" id="IPR029068">
    <property type="entry name" value="Glyas_Bleomycin-R_OHBP_Dase"/>
</dbReference>
<evidence type="ECO:0000313" key="3">
    <source>
        <dbReference type="Proteomes" id="UP000293637"/>
    </source>
</evidence>
<accession>A0A4Q9WFW2</accession>
<dbReference type="Gene3D" id="2.60.40.4320">
    <property type="match status" value="1"/>
</dbReference>